<dbReference type="Pfam" id="PF03167">
    <property type="entry name" value="UDG"/>
    <property type="match status" value="1"/>
</dbReference>
<feature type="domain" description="Uracil-DNA glycosylase-like" evidence="1">
    <location>
        <begin position="7"/>
        <end position="158"/>
    </location>
</feature>
<dbReference type="Proteomes" id="UP000830583">
    <property type="component" value="Chromosome"/>
</dbReference>
<evidence type="ECO:0000259" key="1">
    <source>
        <dbReference type="SMART" id="SM00986"/>
    </source>
</evidence>
<dbReference type="InterPro" id="IPR026353">
    <property type="entry name" value="Hypoxan-DNA_Glyclase"/>
</dbReference>
<dbReference type="CDD" id="cd10032">
    <property type="entry name" value="UDG-F6_HDG"/>
    <property type="match status" value="1"/>
</dbReference>
<keyword evidence="2" id="KW-0326">Glycosidase</keyword>
<accession>A0ABY4KG70</accession>
<organism evidence="2 3">
    <name type="scientific">Flavobacterium azooxidireducens</name>
    <dbReference type="NCBI Taxonomy" id="1871076"/>
    <lineage>
        <taxon>Bacteria</taxon>
        <taxon>Pseudomonadati</taxon>
        <taxon>Bacteroidota</taxon>
        <taxon>Flavobacteriia</taxon>
        <taxon>Flavobacteriales</taxon>
        <taxon>Flavobacteriaceae</taxon>
        <taxon>Flavobacterium</taxon>
    </lineage>
</organism>
<evidence type="ECO:0000313" key="2">
    <source>
        <dbReference type="EMBL" id="UPQ79801.1"/>
    </source>
</evidence>
<dbReference type="EC" id="3.2.2.15" evidence="2"/>
<gene>
    <name evidence="2" type="ORF">M0M57_02940</name>
</gene>
<proteinExistence type="predicted"/>
<keyword evidence="2" id="KW-0378">Hydrolase</keyword>
<dbReference type="SUPFAM" id="SSF52141">
    <property type="entry name" value="Uracil-DNA glycosylase-like"/>
    <property type="match status" value="1"/>
</dbReference>
<reference evidence="2" key="1">
    <citation type="submission" date="2022-04" db="EMBL/GenBank/DDBJ databases">
        <title>Consumption of N2O by Flavobacterium azooxidireducens sp. nov. isolated from Decomposing Leaf Litter of Phragmites australis (Cav.).</title>
        <authorList>
            <person name="Behrendt U."/>
            <person name="Spanner T."/>
            <person name="Augustin J."/>
            <person name="Horn M.A."/>
            <person name="Kolb S."/>
            <person name="Ulrich A."/>
        </authorList>
    </citation>
    <scope>NUCLEOTIDE SEQUENCE</scope>
    <source>
        <strain evidence="2">IGB 4-14</strain>
    </source>
</reference>
<dbReference type="Gene3D" id="3.40.470.10">
    <property type="entry name" value="Uracil-DNA glycosylase-like domain"/>
    <property type="match status" value="1"/>
</dbReference>
<protein>
    <submittedName>
        <fullName evidence="2">DNA-deoxyinosine glycosylase</fullName>
        <ecNumber evidence="2">3.2.2.15</ecNumber>
    </submittedName>
</protein>
<dbReference type="EMBL" id="CP096205">
    <property type="protein sequence ID" value="UPQ79801.1"/>
    <property type="molecule type" value="Genomic_DNA"/>
</dbReference>
<dbReference type="SMART" id="SM00986">
    <property type="entry name" value="UDG"/>
    <property type="match status" value="1"/>
</dbReference>
<name>A0ABY4KG70_9FLAO</name>
<dbReference type="RefSeq" id="WP_248435231.1">
    <property type="nucleotide sequence ID" value="NZ_CP096205.1"/>
</dbReference>
<dbReference type="GO" id="GO:0033958">
    <property type="term" value="F:DNA-deoxyinosine glycosylase activity"/>
    <property type="evidence" value="ECO:0007669"/>
    <property type="project" value="UniProtKB-EC"/>
</dbReference>
<sequence>MKIHSFPSISNQQSKVLILGTMPGIASLTLNQYYGHPRNAFWKILFTIFDEPYSTDYETRKKLVLKNNVALWDVLQNCVREGSLDSAIEQEIPNDFTDFLAAHPKIEKIFFNGQKAAQYFKKYVQVSNHYQLITLPSTSPANAGISFEEKLHVWGNVAI</sequence>
<dbReference type="InterPro" id="IPR036895">
    <property type="entry name" value="Uracil-DNA_glycosylase-like_sf"/>
</dbReference>
<dbReference type="InterPro" id="IPR005122">
    <property type="entry name" value="Uracil-DNA_glycosylase-like"/>
</dbReference>
<dbReference type="NCBIfam" id="TIGR04274">
    <property type="entry name" value="hypoxanDNAglyco"/>
    <property type="match status" value="1"/>
</dbReference>
<evidence type="ECO:0000313" key="3">
    <source>
        <dbReference type="Proteomes" id="UP000830583"/>
    </source>
</evidence>
<dbReference type="SMART" id="SM00987">
    <property type="entry name" value="UreE_C"/>
    <property type="match status" value="1"/>
</dbReference>
<keyword evidence="3" id="KW-1185">Reference proteome</keyword>